<dbReference type="Pfam" id="PF08613">
    <property type="entry name" value="Cyclin"/>
    <property type="match status" value="1"/>
</dbReference>
<proteinExistence type="predicted"/>
<dbReference type="PANTHER" id="PTHR15615">
    <property type="match status" value="1"/>
</dbReference>
<feature type="compositionally biased region" description="Low complexity" evidence="1">
    <location>
        <begin position="255"/>
        <end position="271"/>
    </location>
</feature>
<dbReference type="AlphaFoldDB" id="A0A9P4MJP9"/>
<name>A0A9P4MJP9_9PEZI</name>
<dbReference type="OrthoDB" id="286814at2759"/>
<comment type="caution">
    <text evidence="2">The sequence shown here is derived from an EMBL/GenBank/DDBJ whole genome shotgun (WGS) entry which is preliminary data.</text>
</comment>
<feature type="region of interest" description="Disordered" evidence="1">
    <location>
        <begin position="314"/>
        <end position="343"/>
    </location>
</feature>
<dbReference type="GO" id="GO:0000307">
    <property type="term" value="C:cyclin-dependent protein kinase holoenzyme complex"/>
    <property type="evidence" value="ECO:0007669"/>
    <property type="project" value="TreeGrafter"/>
</dbReference>
<feature type="region of interest" description="Disordered" evidence="1">
    <location>
        <begin position="254"/>
        <end position="273"/>
    </location>
</feature>
<evidence type="ECO:0000256" key="1">
    <source>
        <dbReference type="SAM" id="MobiDB-lite"/>
    </source>
</evidence>
<evidence type="ECO:0000313" key="2">
    <source>
        <dbReference type="EMBL" id="KAF2155547.1"/>
    </source>
</evidence>
<dbReference type="CDD" id="cd20557">
    <property type="entry name" value="CYCLIN_ScPCL1-like"/>
    <property type="match status" value="1"/>
</dbReference>
<dbReference type="Gene3D" id="1.10.472.10">
    <property type="entry name" value="Cyclin-like"/>
    <property type="match status" value="1"/>
</dbReference>
<organism evidence="2 3">
    <name type="scientific">Myriangium duriaei CBS 260.36</name>
    <dbReference type="NCBI Taxonomy" id="1168546"/>
    <lineage>
        <taxon>Eukaryota</taxon>
        <taxon>Fungi</taxon>
        <taxon>Dikarya</taxon>
        <taxon>Ascomycota</taxon>
        <taxon>Pezizomycotina</taxon>
        <taxon>Dothideomycetes</taxon>
        <taxon>Dothideomycetidae</taxon>
        <taxon>Myriangiales</taxon>
        <taxon>Myriangiaceae</taxon>
        <taxon>Myriangium</taxon>
    </lineage>
</organism>
<dbReference type="InterPro" id="IPR013922">
    <property type="entry name" value="Cyclin_PHO80-like"/>
</dbReference>
<dbReference type="PANTHER" id="PTHR15615:SF36">
    <property type="entry name" value="PHO85 CYCLIN-5"/>
    <property type="match status" value="1"/>
</dbReference>
<dbReference type="GO" id="GO:0005634">
    <property type="term" value="C:nucleus"/>
    <property type="evidence" value="ECO:0007669"/>
    <property type="project" value="TreeGrafter"/>
</dbReference>
<evidence type="ECO:0000313" key="3">
    <source>
        <dbReference type="Proteomes" id="UP000799439"/>
    </source>
</evidence>
<gene>
    <name evidence="2" type="ORF">K461DRAFT_274546</name>
</gene>
<dbReference type="EMBL" id="ML996082">
    <property type="protein sequence ID" value="KAF2155547.1"/>
    <property type="molecule type" value="Genomic_DNA"/>
</dbReference>
<feature type="compositionally biased region" description="Low complexity" evidence="1">
    <location>
        <begin position="314"/>
        <end position="326"/>
    </location>
</feature>
<feature type="compositionally biased region" description="Low complexity" evidence="1">
    <location>
        <begin position="333"/>
        <end position="343"/>
    </location>
</feature>
<accession>A0A9P4MJP9</accession>
<dbReference type="Proteomes" id="UP000799439">
    <property type="component" value="Unassembled WGS sequence"/>
</dbReference>
<reference evidence="2" key="1">
    <citation type="journal article" date="2020" name="Stud. Mycol.">
        <title>101 Dothideomycetes genomes: a test case for predicting lifestyles and emergence of pathogens.</title>
        <authorList>
            <person name="Haridas S."/>
            <person name="Albert R."/>
            <person name="Binder M."/>
            <person name="Bloem J."/>
            <person name="Labutti K."/>
            <person name="Salamov A."/>
            <person name="Andreopoulos B."/>
            <person name="Baker S."/>
            <person name="Barry K."/>
            <person name="Bills G."/>
            <person name="Bluhm B."/>
            <person name="Cannon C."/>
            <person name="Castanera R."/>
            <person name="Culley D."/>
            <person name="Daum C."/>
            <person name="Ezra D."/>
            <person name="Gonzalez J."/>
            <person name="Henrissat B."/>
            <person name="Kuo A."/>
            <person name="Liang C."/>
            <person name="Lipzen A."/>
            <person name="Lutzoni F."/>
            <person name="Magnuson J."/>
            <person name="Mondo S."/>
            <person name="Nolan M."/>
            <person name="Ohm R."/>
            <person name="Pangilinan J."/>
            <person name="Park H.-J."/>
            <person name="Ramirez L."/>
            <person name="Alfaro M."/>
            <person name="Sun H."/>
            <person name="Tritt A."/>
            <person name="Yoshinaga Y."/>
            <person name="Zwiers L.-H."/>
            <person name="Turgeon B."/>
            <person name="Goodwin S."/>
            <person name="Spatafora J."/>
            <person name="Crous P."/>
            <person name="Grigoriev I."/>
        </authorList>
    </citation>
    <scope>NUCLEOTIDE SEQUENCE</scope>
    <source>
        <strain evidence="2">CBS 260.36</strain>
    </source>
</reference>
<keyword evidence="3" id="KW-1185">Reference proteome</keyword>
<evidence type="ECO:0008006" key="4">
    <source>
        <dbReference type="Google" id="ProtNLM"/>
    </source>
</evidence>
<protein>
    <recommendedName>
        <fullName evidence="4">Cyclin N-terminal domain-containing protein</fullName>
    </recommendedName>
</protein>
<dbReference type="GO" id="GO:0019901">
    <property type="term" value="F:protein kinase binding"/>
    <property type="evidence" value="ECO:0007669"/>
    <property type="project" value="InterPro"/>
</dbReference>
<sequence length="540" mass="58493">MPCPQAPNSRGVLPLRRYIEETLRRSRTSYSTLQVALYYLILIKPHVNRVDLVADQSADAVARRAMQCGRRMFLSALILASKYLQDRNYSAKAWSKMSGLKTTEINSNERLFLDAVNWKLHIPEGTFKRWTEIVLRFTASPSALPSSGVPVSDSKALWARVIPLLTSELDDPRIMTLPLTGPLPPFAVSPTGFLTPKSTPTPPPTLVASPMPTTPRDNTPSPATICPRFLEPKPDLLPPTPGLVRMGPLPTPQMTPSSIASSTPAASTCSSRRPSMSMAIAQAQNNMFNRMTLDRLANAALTQRSASLRFPSVAPSAASCSSPESMISDRTRSSRSSSISSTSTMLTSAPRCASSARSATGQFCGVEVINLETTPTKTGTADHPIILDSPEMFCLKGNASAISQMNPVTCINPRDTKKRNRANYLETAADEQLQADVRALLLQSDAVEVLSDSRQAPTRVSPCALRKAMASLGNACPFSGVRSAQPPPTLRRTETVRLPLMQDNGRKRVCSSVERSEPGADNAVPDIFMEVADSVWQGVA</sequence>
<dbReference type="GO" id="GO:0016538">
    <property type="term" value="F:cyclin-dependent protein serine/threonine kinase regulator activity"/>
    <property type="evidence" value="ECO:0007669"/>
    <property type="project" value="TreeGrafter"/>
</dbReference>